<dbReference type="AlphaFoldDB" id="A0A6L6HNQ2"/>
<proteinExistence type="predicted"/>
<evidence type="ECO:0000313" key="2">
    <source>
        <dbReference type="EMBL" id="MTD99832.1"/>
    </source>
</evidence>
<dbReference type="CDD" id="cd00761">
    <property type="entry name" value="Glyco_tranf_GTA_type"/>
    <property type="match status" value="1"/>
</dbReference>
<dbReference type="Proteomes" id="UP000481417">
    <property type="component" value="Unassembled WGS sequence"/>
</dbReference>
<keyword evidence="3" id="KW-1185">Reference proteome</keyword>
<dbReference type="PANTHER" id="PTHR43685">
    <property type="entry name" value="GLYCOSYLTRANSFERASE"/>
    <property type="match status" value="1"/>
</dbReference>
<evidence type="ECO:0000259" key="1">
    <source>
        <dbReference type="Pfam" id="PF00535"/>
    </source>
</evidence>
<dbReference type="Pfam" id="PF00535">
    <property type="entry name" value="Glycos_transf_2"/>
    <property type="match status" value="1"/>
</dbReference>
<accession>A0A6L6HNQ2</accession>
<dbReference type="GO" id="GO:0016740">
    <property type="term" value="F:transferase activity"/>
    <property type="evidence" value="ECO:0007669"/>
    <property type="project" value="UniProtKB-KW"/>
</dbReference>
<reference evidence="2 3" key="1">
    <citation type="submission" date="2019-11" db="EMBL/GenBank/DDBJ databases">
        <authorList>
            <person name="Lang L."/>
        </authorList>
    </citation>
    <scope>NUCLEOTIDE SEQUENCE [LARGE SCALE GENOMIC DNA]</scope>
    <source>
        <strain evidence="2 3">YIM 132242</strain>
    </source>
</reference>
<name>A0A6L6HNQ2_9RHOB</name>
<evidence type="ECO:0000313" key="3">
    <source>
        <dbReference type="Proteomes" id="UP000481417"/>
    </source>
</evidence>
<gene>
    <name evidence="2" type="ORF">GIY56_06005</name>
</gene>
<dbReference type="PANTHER" id="PTHR43685:SF2">
    <property type="entry name" value="GLYCOSYLTRANSFERASE 2-LIKE DOMAIN-CONTAINING PROTEIN"/>
    <property type="match status" value="1"/>
</dbReference>
<keyword evidence="2" id="KW-0808">Transferase</keyword>
<protein>
    <submittedName>
        <fullName evidence="2">Glycosyltransferase</fullName>
    </submittedName>
</protein>
<comment type="caution">
    <text evidence="2">The sequence shown here is derived from an EMBL/GenBank/DDBJ whole genome shotgun (WGS) entry which is preliminary data.</text>
</comment>
<organism evidence="2 3">
    <name type="scientific">Paracoccus lichenicola</name>
    <dbReference type="NCBI Taxonomy" id="2665644"/>
    <lineage>
        <taxon>Bacteria</taxon>
        <taxon>Pseudomonadati</taxon>
        <taxon>Pseudomonadota</taxon>
        <taxon>Alphaproteobacteria</taxon>
        <taxon>Rhodobacterales</taxon>
        <taxon>Paracoccaceae</taxon>
        <taxon>Paracoccus</taxon>
    </lineage>
</organism>
<dbReference type="InterPro" id="IPR001173">
    <property type="entry name" value="Glyco_trans_2-like"/>
</dbReference>
<dbReference type="EMBL" id="WMBT01000002">
    <property type="protein sequence ID" value="MTD99832.1"/>
    <property type="molecule type" value="Genomic_DNA"/>
</dbReference>
<dbReference type="RefSeq" id="WP_154763871.1">
    <property type="nucleotide sequence ID" value="NZ_WMBT01000002.1"/>
</dbReference>
<dbReference type="InterPro" id="IPR050834">
    <property type="entry name" value="Glycosyltransf_2"/>
</dbReference>
<dbReference type="InterPro" id="IPR029044">
    <property type="entry name" value="Nucleotide-diphossugar_trans"/>
</dbReference>
<dbReference type="SUPFAM" id="SSF53448">
    <property type="entry name" value="Nucleotide-diphospho-sugar transferases"/>
    <property type="match status" value="1"/>
</dbReference>
<sequence length="352" mass="39338">MANPFQLSVVIPNLNRASSLVRAVLSVRDDSPDAEIIVVDDCSDADLSAEYACLQDIGVRVFRQEVRRRGGAARNRGVRHASGTHVSFLDSDDVWMPGRHDRIRRFYGVPGTERTVLVSGALLHVNGEIRKPHQPLWRPGSALVDYVYRDMGRVQTSMMTLPIEIARACPWDETLRVNQDTDLAMRLDRLGIGFHIDSEPGIIKEESICPGRLTTGTETADLSHAWYRRESADWSPAARSGYHLQDRVWRLADSGRRREAFAALARSLCPPVSLRETLRRALCMTVRPQLYERLRESYRARVQVPRAVDAVQKAAGETWRVLDARAHSFCAVAQSGFGQRGQEPASAAVEAA</sequence>
<dbReference type="Gene3D" id="3.90.550.10">
    <property type="entry name" value="Spore Coat Polysaccharide Biosynthesis Protein SpsA, Chain A"/>
    <property type="match status" value="1"/>
</dbReference>
<feature type="domain" description="Glycosyltransferase 2-like" evidence="1">
    <location>
        <begin position="8"/>
        <end position="129"/>
    </location>
</feature>